<dbReference type="SUPFAM" id="SSF53649">
    <property type="entry name" value="Alkaline phosphatase-like"/>
    <property type="match status" value="1"/>
</dbReference>
<dbReference type="EMBL" id="FNOF01000020">
    <property type="protein sequence ID" value="SDX23260.1"/>
    <property type="molecule type" value="Genomic_DNA"/>
</dbReference>
<gene>
    <name evidence="1" type="ORF">SAMN05443574_12041</name>
</gene>
<accession>A0A1H3A0H6</accession>
<dbReference type="AlphaFoldDB" id="A0A1H3A0H6"/>
<dbReference type="Gene3D" id="3.40.720.10">
    <property type="entry name" value="Alkaline Phosphatase, subunit A"/>
    <property type="match status" value="1"/>
</dbReference>
<protein>
    <recommendedName>
        <fullName evidence="3">Sulfatase</fullName>
    </recommendedName>
</protein>
<evidence type="ECO:0000313" key="2">
    <source>
        <dbReference type="Proteomes" id="UP000182573"/>
    </source>
</evidence>
<evidence type="ECO:0008006" key="3">
    <source>
        <dbReference type="Google" id="ProtNLM"/>
    </source>
</evidence>
<sequence length="294" mass="33212">MANLNRLQGAVSNPGRALTELNRLYHTRGGFGYNPDGVDVFAEDWDTLVLLDACRFDEFKRQIKLSGSLEKRISRGATSAEFVRGNFGNRQLHDVVYTSANGWFAKLQEEIDAEVHQFTFVERDAVQGLTSKPQAVTDRAIQAANDFPNKRHVVHYMQPHQPYLGPTGQRLNFGSTLAETVEQNDLSQREVKDAYQENLSLALDAVERLVESIDGKIVISADHGEHLGERERPLPVSFYGHMGGLYTPELVEVPWYVLESDRRRKTVREEPSKEGSNPDIEAVEQNLRDLGYKV</sequence>
<dbReference type="Proteomes" id="UP000182573">
    <property type="component" value="Unassembled WGS sequence"/>
</dbReference>
<name>A0A1H3A0H6_HALVA</name>
<dbReference type="InterPro" id="IPR017850">
    <property type="entry name" value="Alkaline_phosphatase_core_sf"/>
</dbReference>
<dbReference type="RefSeq" id="WP_004516353.1">
    <property type="nucleotide sequence ID" value="NZ_FNOF01000020.1"/>
</dbReference>
<evidence type="ECO:0000313" key="1">
    <source>
        <dbReference type="EMBL" id="SDX23260.1"/>
    </source>
</evidence>
<reference evidence="1 2" key="1">
    <citation type="submission" date="2016-10" db="EMBL/GenBank/DDBJ databases">
        <authorList>
            <person name="de Groot N.N."/>
        </authorList>
    </citation>
    <scope>NUCLEOTIDE SEQUENCE [LARGE SCALE GENOMIC DNA]</scope>
    <source>
        <strain evidence="1 2">DSM 3756</strain>
    </source>
</reference>
<organism evidence="1 2">
    <name type="scientific">Haloarcula vallismortis</name>
    <name type="common">Halobacterium vallismortis</name>
    <dbReference type="NCBI Taxonomy" id="28442"/>
    <lineage>
        <taxon>Archaea</taxon>
        <taxon>Methanobacteriati</taxon>
        <taxon>Methanobacteriota</taxon>
        <taxon>Stenosarchaea group</taxon>
        <taxon>Halobacteria</taxon>
        <taxon>Halobacteriales</taxon>
        <taxon>Haloarculaceae</taxon>
        <taxon>Haloarcula</taxon>
    </lineage>
</organism>
<proteinExistence type="predicted"/>